<sequence>MDGIRGQSFLVTGGFSLVGSHIAEHLLAAGAARVQLLDNGSIGHAGTVRSLCADERVHVLHADILRQDALMEACAGVDGVFHTAFFITTTLARDLATGMDVNIRGVLNVLEACRWQKVPKIVMSSSIAAYGHPTGEVVTEDAAFQPQGMKPAGALYGAAKLIGEQLCAFYQERHGVAYASLRYSTVYGERQHERGMHVIPMMAAWRAARAGQDTVSLQGDGTDRHDYVYAGDVARANLLAMTAGQGNYTIATGVSTPVDEVVRLVLQACGARTQVRYREVAGGNPNAYQSVPRFDIAKAGRELGWAPEVRLPDGLARMVAWCDANGA</sequence>
<dbReference type="Gene3D" id="3.40.50.720">
    <property type="entry name" value="NAD(P)-binding Rossmann-like Domain"/>
    <property type="match status" value="1"/>
</dbReference>
<keyword evidence="3" id="KW-1185">Reference proteome</keyword>
<evidence type="ECO:0000313" key="3">
    <source>
        <dbReference type="Proteomes" id="UP000541185"/>
    </source>
</evidence>
<dbReference type="Proteomes" id="UP000541185">
    <property type="component" value="Unassembled WGS sequence"/>
</dbReference>
<dbReference type="SUPFAM" id="SSF51735">
    <property type="entry name" value="NAD(P)-binding Rossmann-fold domains"/>
    <property type="match status" value="1"/>
</dbReference>
<dbReference type="InterPro" id="IPR057326">
    <property type="entry name" value="KR_dom"/>
</dbReference>
<evidence type="ECO:0000259" key="1">
    <source>
        <dbReference type="SMART" id="SM00822"/>
    </source>
</evidence>
<dbReference type="SMART" id="SM00822">
    <property type="entry name" value="PKS_KR"/>
    <property type="match status" value="1"/>
</dbReference>
<name>A0A848H5D0_9BURK</name>
<gene>
    <name evidence="2" type="ORF">HHL11_18305</name>
</gene>
<dbReference type="InterPro" id="IPR050177">
    <property type="entry name" value="Lipid_A_modif_metabolic_enz"/>
</dbReference>
<dbReference type="Pfam" id="PF01370">
    <property type="entry name" value="Epimerase"/>
    <property type="match status" value="1"/>
</dbReference>
<dbReference type="RefSeq" id="WP_169419781.1">
    <property type="nucleotide sequence ID" value="NZ_JABBFX010000001.1"/>
</dbReference>
<dbReference type="PANTHER" id="PTHR43245:SF13">
    <property type="entry name" value="UDP-D-APIOSE_UDP-D-XYLOSE SYNTHASE 2"/>
    <property type="match status" value="1"/>
</dbReference>
<evidence type="ECO:0000313" key="2">
    <source>
        <dbReference type="EMBL" id="NML45707.1"/>
    </source>
</evidence>
<dbReference type="PANTHER" id="PTHR43245">
    <property type="entry name" value="BIFUNCTIONAL POLYMYXIN RESISTANCE PROTEIN ARNA"/>
    <property type="match status" value="1"/>
</dbReference>
<dbReference type="InterPro" id="IPR036291">
    <property type="entry name" value="NAD(P)-bd_dom_sf"/>
</dbReference>
<feature type="domain" description="Ketoreductase" evidence="1">
    <location>
        <begin position="7"/>
        <end position="189"/>
    </location>
</feature>
<comment type="caution">
    <text evidence="2">The sequence shown here is derived from an EMBL/GenBank/DDBJ whole genome shotgun (WGS) entry which is preliminary data.</text>
</comment>
<proteinExistence type="predicted"/>
<protein>
    <submittedName>
        <fullName evidence="2">NAD-dependent epimerase/dehydratase family protein</fullName>
    </submittedName>
</protein>
<dbReference type="EMBL" id="JABBFX010000001">
    <property type="protein sequence ID" value="NML45707.1"/>
    <property type="molecule type" value="Genomic_DNA"/>
</dbReference>
<reference evidence="2 3" key="1">
    <citation type="submission" date="2020-04" db="EMBL/GenBank/DDBJ databases">
        <title>Ramlibacter sp. G-1-2-2 isolated from soil.</title>
        <authorList>
            <person name="Dahal R.H."/>
        </authorList>
    </citation>
    <scope>NUCLEOTIDE SEQUENCE [LARGE SCALE GENOMIC DNA]</scope>
    <source>
        <strain evidence="2 3">G-1-2-2</strain>
    </source>
</reference>
<accession>A0A848H5D0</accession>
<dbReference type="InterPro" id="IPR001509">
    <property type="entry name" value="Epimerase_deHydtase"/>
</dbReference>
<dbReference type="AlphaFoldDB" id="A0A848H5D0"/>
<organism evidence="2 3">
    <name type="scientific">Ramlibacter agri</name>
    <dbReference type="NCBI Taxonomy" id="2728837"/>
    <lineage>
        <taxon>Bacteria</taxon>
        <taxon>Pseudomonadati</taxon>
        <taxon>Pseudomonadota</taxon>
        <taxon>Betaproteobacteria</taxon>
        <taxon>Burkholderiales</taxon>
        <taxon>Comamonadaceae</taxon>
        <taxon>Ramlibacter</taxon>
    </lineage>
</organism>